<dbReference type="CDD" id="cd18997">
    <property type="entry name" value="LGIC_ECD_nAChR"/>
    <property type="match status" value="1"/>
</dbReference>
<dbReference type="Pfam" id="PF02931">
    <property type="entry name" value="Neur_chan_LBD"/>
    <property type="match status" value="1"/>
</dbReference>
<evidence type="ECO:0000313" key="19">
    <source>
        <dbReference type="Proteomes" id="UP000492821"/>
    </source>
</evidence>
<keyword evidence="9" id="KW-0675">Receptor</keyword>
<dbReference type="WBParaSite" id="Pan_g3004.t1">
    <property type="protein sequence ID" value="Pan_g3004.t1"/>
    <property type="gene ID" value="Pan_g3004"/>
</dbReference>
<keyword evidence="13 15" id="KW-0407">Ion channel</keyword>
<dbReference type="SUPFAM" id="SSF90112">
    <property type="entry name" value="Neurotransmitter-gated ion-channel transmembrane pore"/>
    <property type="match status" value="1"/>
</dbReference>
<dbReference type="Pfam" id="PF02932">
    <property type="entry name" value="Neur_chan_memb"/>
    <property type="match status" value="1"/>
</dbReference>
<keyword evidence="7 15" id="KW-0472">Membrane</keyword>
<dbReference type="InterPro" id="IPR006202">
    <property type="entry name" value="Neur_chan_lig-bd"/>
</dbReference>
<dbReference type="Gene3D" id="1.20.58.390">
    <property type="entry name" value="Neurotransmitter-gated ion-channel transmembrane domain"/>
    <property type="match status" value="2"/>
</dbReference>
<dbReference type="GO" id="GO:0022848">
    <property type="term" value="F:acetylcholine-gated monoatomic cation-selective channel activity"/>
    <property type="evidence" value="ECO:0007669"/>
    <property type="project" value="InterPro"/>
</dbReference>
<dbReference type="InterPro" id="IPR036719">
    <property type="entry name" value="Neuro-gated_channel_TM_sf"/>
</dbReference>
<dbReference type="InterPro" id="IPR006201">
    <property type="entry name" value="Neur_channel"/>
</dbReference>
<keyword evidence="1 15" id="KW-0813">Transport</keyword>
<feature type="transmembrane region" description="Helical" evidence="15">
    <location>
        <begin position="230"/>
        <end position="249"/>
    </location>
</feature>
<feature type="transmembrane region" description="Helical" evidence="15">
    <location>
        <begin position="508"/>
        <end position="526"/>
    </location>
</feature>
<organism evidence="19 20">
    <name type="scientific">Panagrellus redivivus</name>
    <name type="common">Microworm</name>
    <dbReference type="NCBI Taxonomy" id="6233"/>
    <lineage>
        <taxon>Eukaryota</taxon>
        <taxon>Metazoa</taxon>
        <taxon>Ecdysozoa</taxon>
        <taxon>Nematoda</taxon>
        <taxon>Chromadorea</taxon>
        <taxon>Rhabditida</taxon>
        <taxon>Tylenchina</taxon>
        <taxon>Panagrolaimomorpha</taxon>
        <taxon>Panagrolaimoidea</taxon>
        <taxon>Panagrolaimidae</taxon>
        <taxon>Panagrellus</taxon>
    </lineage>
</organism>
<dbReference type="InterPro" id="IPR002394">
    <property type="entry name" value="Nicotinic_acetylcholine_rcpt"/>
</dbReference>
<keyword evidence="8" id="KW-1015">Disulfide bond</keyword>
<evidence type="ECO:0000313" key="20">
    <source>
        <dbReference type="WBParaSite" id="Pan_g3004.t1"/>
    </source>
</evidence>
<dbReference type="PROSITE" id="PS00236">
    <property type="entry name" value="NEUROTR_ION_CHANNEL"/>
    <property type="match status" value="1"/>
</dbReference>
<feature type="domain" description="Neurotransmitter-gated ion-channel ligand-binding" evidence="17">
    <location>
        <begin position="24"/>
        <end position="229"/>
    </location>
</feature>
<protein>
    <submittedName>
        <fullName evidence="20">Neur_chan_LBD domain-containing protein</fullName>
    </submittedName>
</protein>
<evidence type="ECO:0000256" key="2">
    <source>
        <dbReference type="ARBA" id="ARBA00022475"/>
    </source>
</evidence>
<keyword evidence="11" id="KW-0628">Postsynaptic cell membrane</keyword>
<evidence type="ECO:0000259" key="17">
    <source>
        <dbReference type="Pfam" id="PF02931"/>
    </source>
</evidence>
<dbReference type="Proteomes" id="UP000492821">
    <property type="component" value="Unassembled WGS sequence"/>
</dbReference>
<comment type="similarity">
    <text evidence="15">Belongs to the ligand-gated ion channel (TC 1.A.9) family.</text>
</comment>
<evidence type="ECO:0000256" key="13">
    <source>
        <dbReference type="ARBA" id="ARBA00023303"/>
    </source>
</evidence>
<dbReference type="InterPro" id="IPR038050">
    <property type="entry name" value="Neuro_actylchol_rec"/>
</dbReference>
<keyword evidence="2" id="KW-1003">Cell membrane</keyword>
<feature type="transmembrane region" description="Helical" evidence="15">
    <location>
        <begin position="261"/>
        <end position="279"/>
    </location>
</feature>
<keyword evidence="3 15" id="KW-0812">Transmembrane</keyword>
<comment type="subcellular location">
    <subcellularLocation>
        <location evidence="14">Postsynaptic cell membrane</location>
        <topology evidence="14">Multi-pass membrane protein</topology>
    </subcellularLocation>
</comment>
<evidence type="ECO:0000256" key="1">
    <source>
        <dbReference type="ARBA" id="ARBA00022448"/>
    </source>
</evidence>
<sequence length="533" mass="61094">MLYWYLWLASNLIRLSLSDEDLVRLYRNLLKDYEKDVRPSLRHDIPINVTFEFSLTQIIDVDERNQIITTNAWVRQSWFDYKMIWDPADYNNVTKMHIPYRKVWRPDIILYTNADSAYSKSVMSTDAVVSFDGNVSWTMAGIFKSSCKLDVRYYPFDEQRCSLTFASWAYDGTKIDIVLESDTGDQTNYMKSTEWVLRNIGAEKNKIVYSCCPEPYPYVNIHINIQRRPMFYVFNLIVPCVLTSAIALLGFYMPSDSGEKVTLGITSLLSTTVFLMLVAEGMPPTSEALPLIGLYYGVTIFIVSLATAMTVFTLNIHHHGVHGRSVPLYVQKIAFQYVAKLLFLKLDEYHSINHHIQYFFNKEHNIQKKDSIFYTERSISTVKVTPQPVVDETRLSLVSRTGANSISSEQNVLSSPSPAADAGKKRVSFSNDSINSLPPNGSCSHGFKPSPSRSHHEYHSDTFEDDFFGVLDKIHQTIERNEMRIAEKDRRDAAQLEWQQVALVLDRFLLIVFVIGTAITSVTILYQKQLNFG</sequence>
<evidence type="ECO:0000259" key="18">
    <source>
        <dbReference type="Pfam" id="PF02932"/>
    </source>
</evidence>
<evidence type="ECO:0000256" key="4">
    <source>
        <dbReference type="ARBA" id="ARBA00022989"/>
    </source>
</evidence>
<dbReference type="AlphaFoldDB" id="A0A7E4VUT2"/>
<keyword evidence="5" id="KW-0770">Synapse</keyword>
<dbReference type="PRINTS" id="PR00252">
    <property type="entry name" value="NRIONCHANNEL"/>
</dbReference>
<evidence type="ECO:0000256" key="14">
    <source>
        <dbReference type="ARBA" id="ARBA00034104"/>
    </source>
</evidence>
<dbReference type="NCBIfam" id="TIGR00860">
    <property type="entry name" value="LIC"/>
    <property type="match status" value="1"/>
</dbReference>
<dbReference type="InterPro" id="IPR036734">
    <property type="entry name" value="Neur_chan_lig-bd_sf"/>
</dbReference>
<proteinExistence type="inferred from homology"/>
<reference evidence="20" key="2">
    <citation type="submission" date="2020-10" db="UniProtKB">
        <authorList>
            <consortium name="WormBaseParasite"/>
        </authorList>
    </citation>
    <scope>IDENTIFICATION</scope>
</reference>
<evidence type="ECO:0000256" key="7">
    <source>
        <dbReference type="ARBA" id="ARBA00023136"/>
    </source>
</evidence>
<dbReference type="FunFam" id="2.70.170.10:FF:000030">
    <property type="entry name" value="AcetylCholine Receptor"/>
    <property type="match status" value="1"/>
</dbReference>
<dbReference type="GO" id="GO:0004888">
    <property type="term" value="F:transmembrane signaling receptor activity"/>
    <property type="evidence" value="ECO:0007669"/>
    <property type="project" value="InterPro"/>
</dbReference>
<evidence type="ECO:0000256" key="5">
    <source>
        <dbReference type="ARBA" id="ARBA00023018"/>
    </source>
</evidence>
<accession>A0A7E4VUT2</accession>
<feature type="signal peptide" evidence="15">
    <location>
        <begin position="1"/>
        <end position="18"/>
    </location>
</feature>
<keyword evidence="4 15" id="KW-1133">Transmembrane helix</keyword>
<feature type="chain" id="PRO_5029039302" evidence="15">
    <location>
        <begin position="19"/>
        <end position="533"/>
    </location>
</feature>
<keyword evidence="12" id="KW-1071">Ligand-gated ion channel</keyword>
<feature type="domain" description="Neurotransmitter-gated ion-channel transmembrane" evidence="18">
    <location>
        <begin position="236"/>
        <end position="524"/>
    </location>
</feature>
<evidence type="ECO:0000256" key="12">
    <source>
        <dbReference type="ARBA" id="ARBA00023286"/>
    </source>
</evidence>
<feature type="transmembrane region" description="Helical" evidence="15">
    <location>
        <begin position="291"/>
        <end position="314"/>
    </location>
</feature>
<dbReference type="CDD" id="cd19051">
    <property type="entry name" value="LGIC_TM_cation"/>
    <property type="match status" value="1"/>
</dbReference>
<evidence type="ECO:0000256" key="16">
    <source>
        <dbReference type="SAM" id="MobiDB-lite"/>
    </source>
</evidence>
<dbReference type="SUPFAM" id="SSF63712">
    <property type="entry name" value="Nicotinic receptor ligand binding domain-like"/>
    <property type="match status" value="1"/>
</dbReference>
<evidence type="ECO:0000256" key="3">
    <source>
        <dbReference type="ARBA" id="ARBA00022692"/>
    </source>
</evidence>
<dbReference type="GO" id="GO:0045211">
    <property type="term" value="C:postsynaptic membrane"/>
    <property type="evidence" value="ECO:0007669"/>
    <property type="project" value="UniProtKB-SubCell"/>
</dbReference>
<keyword evidence="19" id="KW-1185">Reference proteome</keyword>
<keyword evidence="6 15" id="KW-0406">Ion transport</keyword>
<evidence type="ECO:0000256" key="15">
    <source>
        <dbReference type="RuleBase" id="RU000687"/>
    </source>
</evidence>
<keyword evidence="10" id="KW-0325">Glycoprotein</keyword>
<name>A0A7E4VUT2_PANRE</name>
<evidence type="ECO:0000256" key="8">
    <source>
        <dbReference type="ARBA" id="ARBA00023157"/>
    </source>
</evidence>
<evidence type="ECO:0000256" key="10">
    <source>
        <dbReference type="ARBA" id="ARBA00023180"/>
    </source>
</evidence>
<dbReference type="InterPro" id="IPR006029">
    <property type="entry name" value="Neurotrans-gated_channel_TM"/>
</dbReference>
<dbReference type="FunFam" id="1.20.58.390:FF:000073">
    <property type="entry name" value="Neuronal acetylcholine receptor subunit alpha-9-II"/>
    <property type="match status" value="1"/>
</dbReference>
<evidence type="ECO:0000256" key="6">
    <source>
        <dbReference type="ARBA" id="ARBA00023065"/>
    </source>
</evidence>
<dbReference type="PRINTS" id="PR00254">
    <property type="entry name" value="NICOTINICR"/>
</dbReference>
<dbReference type="InterPro" id="IPR018000">
    <property type="entry name" value="Neurotransmitter_ion_chnl_CS"/>
</dbReference>
<feature type="region of interest" description="Disordered" evidence="16">
    <location>
        <begin position="435"/>
        <end position="458"/>
    </location>
</feature>
<evidence type="ECO:0000256" key="9">
    <source>
        <dbReference type="ARBA" id="ARBA00023170"/>
    </source>
</evidence>
<reference evidence="19" key="1">
    <citation type="journal article" date="2013" name="Genetics">
        <title>The draft genome and transcriptome of Panagrellus redivivus are shaped by the harsh demands of a free-living lifestyle.</title>
        <authorList>
            <person name="Srinivasan J."/>
            <person name="Dillman A.R."/>
            <person name="Macchietto M.G."/>
            <person name="Heikkinen L."/>
            <person name="Lakso M."/>
            <person name="Fracchia K.M."/>
            <person name="Antoshechkin I."/>
            <person name="Mortazavi A."/>
            <person name="Wong G."/>
            <person name="Sternberg P.W."/>
        </authorList>
    </citation>
    <scope>NUCLEOTIDE SEQUENCE [LARGE SCALE GENOMIC DNA]</scope>
    <source>
        <strain evidence="19">MT8872</strain>
    </source>
</reference>
<evidence type="ECO:0000256" key="11">
    <source>
        <dbReference type="ARBA" id="ARBA00023257"/>
    </source>
</evidence>
<keyword evidence="15" id="KW-0732">Signal</keyword>
<dbReference type="Gene3D" id="2.70.170.10">
    <property type="entry name" value="Neurotransmitter-gated ion-channel ligand-binding domain"/>
    <property type="match status" value="1"/>
</dbReference>
<dbReference type="PANTHER" id="PTHR18945">
    <property type="entry name" value="NEUROTRANSMITTER GATED ION CHANNEL"/>
    <property type="match status" value="1"/>
</dbReference>